<dbReference type="InterPro" id="IPR001229">
    <property type="entry name" value="Jacalin-like_lectin_dom"/>
</dbReference>
<dbReference type="InterPro" id="IPR036404">
    <property type="entry name" value="Jacalin-like_lectin_dom_sf"/>
</dbReference>
<dbReference type="EMBL" id="KV423963">
    <property type="protein sequence ID" value="KZT57490.1"/>
    <property type="molecule type" value="Genomic_DNA"/>
</dbReference>
<dbReference type="InParanoid" id="A0A165G1N3"/>
<dbReference type="SUPFAM" id="SSF51101">
    <property type="entry name" value="Mannose-binding lectins"/>
    <property type="match status" value="1"/>
</dbReference>
<keyword evidence="3" id="KW-1185">Reference proteome</keyword>
<feature type="domain" description="Jacalin-type lectin" evidence="1">
    <location>
        <begin position="8"/>
        <end position="111"/>
    </location>
</feature>
<dbReference type="Gene3D" id="2.100.10.30">
    <property type="entry name" value="Jacalin-like lectin domain"/>
    <property type="match status" value="1"/>
</dbReference>
<reference evidence="2 3" key="1">
    <citation type="journal article" date="2016" name="Mol. Biol. Evol.">
        <title>Comparative Genomics of Early-Diverging Mushroom-Forming Fungi Provides Insights into the Origins of Lignocellulose Decay Capabilities.</title>
        <authorList>
            <person name="Nagy L.G."/>
            <person name="Riley R."/>
            <person name="Tritt A."/>
            <person name="Adam C."/>
            <person name="Daum C."/>
            <person name="Floudas D."/>
            <person name="Sun H."/>
            <person name="Yadav J.S."/>
            <person name="Pangilinan J."/>
            <person name="Larsson K.H."/>
            <person name="Matsuura K."/>
            <person name="Barry K."/>
            <person name="Labutti K."/>
            <person name="Kuo R."/>
            <person name="Ohm R.A."/>
            <person name="Bhattacharya S.S."/>
            <person name="Shirouzu T."/>
            <person name="Yoshinaga Y."/>
            <person name="Martin F.M."/>
            <person name="Grigoriev I.V."/>
            <person name="Hibbett D.S."/>
        </authorList>
    </citation>
    <scope>NUCLEOTIDE SEQUENCE [LARGE SCALE GENOMIC DNA]</scope>
    <source>
        <strain evidence="2 3">HHB12733</strain>
    </source>
</reference>
<evidence type="ECO:0000313" key="2">
    <source>
        <dbReference type="EMBL" id="KZT57490.1"/>
    </source>
</evidence>
<proteinExistence type="predicted"/>
<protein>
    <recommendedName>
        <fullName evidence="1">Jacalin-type lectin domain-containing protein</fullName>
    </recommendedName>
</protein>
<dbReference type="Pfam" id="PF01419">
    <property type="entry name" value="Jacalin"/>
    <property type="match status" value="1"/>
</dbReference>
<sequence>MSIISPREAFGIGKGPEFDDSTLGDIKSISQIKLYEGWLVDGIEITYVLANGSTKTANHLGSATANVTIDFNSSEVLVGVTGKVGVSGYYDNANYLSSLSFTILDKASGKVRVEGPYGVAGPVTAYHSTVFTIVGEIKSFSGQELTEKTDPNNALTLVFPYSQVLSITPYTNPGGPILPTPA</sequence>
<organism evidence="2 3">
    <name type="scientific">Calocera cornea HHB12733</name>
    <dbReference type="NCBI Taxonomy" id="1353952"/>
    <lineage>
        <taxon>Eukaryota</taxon>
        <taxon>Fungi</taxon>
        <taxon>Dikarya</taxon>
        <taxon>Basidiomycota</taxon>
        <taxon>Agaricomycotina</taxon>
        <taxon>Dacrymycetes</taxon>
        <taxon>Dacrymycetales</taxon>
        <taxon>Dacrymycetaceae</taxon>
        <taxon>Calocera</taxon>
    </lineage>
</organism>
<accession>A0A165G1N3</accession>
<dbReference type="AlphaFoldDB" id="A0A165G1N3"/>
<dbReference type="OrthoDB" id="3353688at2759"/>
<name>A0A165G1N3_9BASI</name>
<dbReference type="Proteomes" id="UP000076842">
    <property type="component" value="Unassembled WGS sequence"/>
</dbReference>
<evidence type="ECO:0000313" key="3">
    <source>
        <dbReference type="Proteomes" id="UP000076842"/>
    </source>
</evidence>
<evidence type="ECO:0000259" key="1">
    <source>
        <dbReference type="Pfam" id="PF01419"/>
    </source>
</evidence>
<gene>
    <name evidence="2" type="ORF">CALCODRAFT_555329</name>
</gene>